<keyword evidence="2" id="KW-1185">Reference proteome</keyword>
<organism evidence="1 2">
    <name type="scientific">Sphaerisporangium krabiense</name>
    <dbReference type="NCBI Taxonomy" id="763782"/>
    <lineage>
        <taxon>Bacteria</taxon>
        <taxon>Bacillati</taxon>
        <taxon>Actinomycetota</taxon>
        <taxon>Actinomycetes</taxon>
        <taxon>Streptosporangiales</taxon>
        <taxon>Streptosporangiaceae</taxon>
        <taxon>Sphaerisporangium</taxon>
    </lineage>
</organism>
<reference evidence="1 2" key="1">
    <citation type="submission" date="2020-08" db="EMBL/GenBank/DDBJ databases">
        <title>Sequencing the genomes of 1000 actinobacteria strains.</title>
        <authorList>
            <person name="Klenk H.-P."/>
        </authorList>
    </citation>
    <scope>NUCLEOTIDE SEQUENCE [LARGE SCALE GENOMIC DNA]</scope>
    <source>
        <strain evidence="1 2">DSM 45790</strain>
    </source>
</reference>
<proteinExistence type="predicted"/>
<dbReference type="Proteomes" id="UP000588112">
    <property type="component" value="Unassembled WGS sequence"/>
</dbReference>
<protein>
    <submittedName>
        <fullName evidence="1">Uncharacterized protein</fullName>
    </submittedName>
</protein>
<evidence type="ECO:0000313" key="1">
    <source>
        <dbReference type="EMBL" id="MBB5630843.1"/>
    </source>
</evidence>
<dbReference type="EMBL" id="JACHBR010000002">
    <property type="protein sequence ID" value="MBB5630843.1"/>
    <property type="molecule type" value="Genomic_DNA"/>
</dbReference>
<dbReference type="AlphaFoldDB" id="A0A7W8ZB99"/>
<name>A0A7W8ZB99_9ACTN</name>
<gene>
    <name evidence="1" type="ORF">BJ981_006607</name>
</gene>
<sequence>MRPVLPARVLPGLPVPRPVLPAAVLSGPLMPRPVSSWCSVGRALPLRAVRRLSLRRLRAARRRVRPLLPVGTLRHGRSGPPVRVGVRASLAVRVVGILSVRVVGTLSVRVVGALSLRRLR</sequence>
<accession>A0A7W8ZB99</accession>
<comment type="caution">
    <text evidence="1">The sequence shown here is derived from an EMBL/GenBank/DDBJ whole genome shotgun (WGS) entry which is preliminary data.</text>
</comment>
<dbReference type="RefSeq" id="WP_221315423.1">
    <property type="nucleotide sequence ID" value="NZ_JACHBR010000002.1"/>
</dbReference>
<evidence type="ECO:0000313" key="2">
    <source>
        <dbReference type="Proteomes" id="UP000588112"/>
    </source>
</evidence>